<keyword evidence="2" id="KW-1185">Reference proteome</keyword>
<dbReference type="CTD" id="36345938"/>
<reference evidence="1 2" key="1">
    <citation type="journal article" date="2013" name="Nat. Genet.">
        <title>The genome of the hydatid tapeworm Echinococcus granulosus.</title>
        <authorList>
            <person name="Zheng H."/>
            <person name="Zhang W."/>
            <person name="Zhang L."/>
            <person name="Zhang Z."/>
            <person name="Li J."/>
            <person name="Lu G."/>
            <person name="Zhu Y."/>
            <person name="Wang Y."/>
            <person name="Huang Y."/>
            <person name="Liu J."/>
            <person name="Kang H."/>
            <person name="Chen J."/>
            <person name="Wang L."/>
            <person name="Chen A."/>
            <person name="Yu S."/>
            <person name="Gao Z."/>
            <person name="Jin L."/>
            <person name="Gu W."/>
            <person name="Wang Z."/>
            <person name="Zhao L."/>
            <person name="Shi B."/>
            <person name="Wen H."/>
            <person name="Lin R."/>
            <person name="Jones M.K."/>
            <person name="Brejova B."/>
            <person name="Vinar T."/>
            <person name="Zhao G."/>
            <person name="McManus D.P."/>
            <person name="Chen Z."/>
            <person name="Zhou Y."/>
            <person name="Wang S."/>
        </authorList>
    </citation>
    <scope>NUCLEOTIDE SEQUENCE [LARGE SCALE GENOMIC DNA]</scope>
</reference>
<sequence>MYEGRRVNVDPFGVPAAIATAVVTDFAMAMDVVVGNLRLWWLIVLFDLDNPPVCSMCDETPGGFDAPRSRFLSVGKMRSGLGEYLLLRATNYASITPSLSLGANPLELVLDLTSASWNCLCLCEVALGEVHDCFAATTAAKATLSSFCADAFIERLVSVGTVSLNVASNYKGPETGVVHPIYQLVDFAGIGSNLLCNE</sequence>
<dbReference type="KEGG" id="egl:EGR_10223"/>
<dbReference type="AlphaFoldDB" id="W6U1I4"/>
<proteinExistence type="predicted"/>
<dbReference type="RefSeq" id="XP_024346109.1">
    <property type="nucleotide sequence ID" value="XM_024499472.1"/>
</dbReference>
<evidence type="ECO:0000313" key="2">
    <source>
        <dbReference type="Proteomes" id="UP000019149"/>
    </source>
</evidence>
<protein>
    <submittedName>
        <fullName evidence="1">Uncharacterized protein</fullName>
    </submittedName>
</protein>
<dbReference type="Proteomes" id="UP000019149">
    <property type="component" value="Unassembled WGS sequence"/>
</dbReference>
<evidence type="ECO:0000313" key="1">
    <source>
        <dbReference type="EMBL" id="EUB54913.1"/>
    </source>
</evidence>
<gene>
    <name evidence="1" type="ORF">EGR_10223</name>
</gene>
<organism evidence="1 2">
    <name type="scientific">Echinococcus granulosus</name>
    <name type="common">Hydatid tapeworm</name>
    <dbReference type="NCBI Taxonomy" id="6210"/>
    <lineage>
        <taxon>Eukaryota</taxon>
        <taxon>Metazoa</taxon>
        <taxon>Spiralia</taxon>
        <taxon>Lophotrochozoa</taxon>
        <taxon>Platyhelminthes</taxon>
        <taxon>Cestoda</taxon>
        <taxon>Eucestoda</taxon>
        <taxon>Cyclophyllidea</taxon>
        <taxon>Taeniidae</taxon>
        <taxon>Echinococcus</taxon>
        <taxon>Echinococcus granulosus group</taxon>
    </lineage>
</organism>
<name>W6U1I4_ECHGR</name>
<comment type="caution">
    <text evidence="1">The sequence shown here is derived from an EMBL/GenBank/DDBJ whole genome shotgun (WGS) entry which is preliminary data.</text>
</comment>
<dbReference type="GeneID" id="36345938"/>
<dbReference type="EMBL" id="APAU02000200">
    <property type="protein sequence ID" value="EUB54913.1"/>
    <property type="molecule type" value="Genomic_DNA"/>
</dbReference>
<accession>W6U1I4</accession>